<comment type="similarity">
    <text evidence="2">Belongs to the short-chain dehydrogenases/reductases (SDR) family.</text>
</comment>
<dbReference type="InterPro" id="IPR050259">
    <property type="entry name" value="SDR"/>
</dbReference>
<evidence type="ECO:0000313" key="9">
    <source>
        <dbReference type="Proteomes" id="UP000465263"/>
    </source>
</evidence>
<evidence type="ECO:0000259" key="7">
    <source>
        <dbReference type="SMART" id="SM00822"/>
    </source>
</evidence>
<dbReference type="SUPFAM" id="SSF51735">
    <property type="entry name" value="NAD(P)-binding Rossmann-fold domains"/>
    <property type="match status" value="1"/>
</dbReference>
<comment type="catalytic activity">
    <reaction evidence="6">
        <text>a (3R)-hydroxyacyl-[ACP] + NADP(+) = a 3-oxoacyl-[ACP] + NADPH + H(+)</text>
        <dbReference type="Rhea" id="RHEA:17397"/>
        <dbReference type="Rhea" id="RHEA-COMP:9916"/>
        <dbReference type="Rhea" id="RHEA-COMP:9945"/>
        <dbReference type="ChEBI" id="CHEBI:15378"/>
        <dbReference type="ChEBI" id="CHEBI:57783"/>
        <dbReference type="ChEBI" id="CHEBI:58349"/>
        <dbReference type="ChEBI" id="CHEBI:78776"/>
        <dbReference type="ChEBI" id="CHEBI:78827"/>
        <dbReference type="EC" id="1.1.1.100"/>
    </reaction>
    <physiologicalReaction direction="right-to-left" evidence="6">
        <dbReference type="Rhea" id="RHEA:17399"/>
    </physiologicalReaction>
</comment>
<evidence type="ECO:0000313" key="8">
    <source>
        <dbReference type="EMBL" id="GFG71992.1"/>
    </source>
</evidence>
<dbReference type="PANTHER" id="PTHR42879:SF2">
    <property type="entry name" value="3-OXOACYL-[ACYL-CARRIER-PROTEIN] REDUCTASE FABG"/>
    <property type="match status" value="1"/>
</dbReference>
<organism evidence="8 9">
    <name type="scientific">Mycolicibacter senuensis</name>
    <dbReference type="NCBI Taxonomy" id="386913"/>
    <lineage>
        <taxon>Bacteria</taxon>
        <taxon>Bacillati</taxon>
        <taxon>Actinomycetota</taxon>
        <taxon>Actinomycetes</taxon>
        <taxon>Mycobacteriales</taxon>
        <taxon>Mycobacteriaceae</taxon>
        <taxon>Mycolicibacter</taxon>
    </lineage>
</organism>
<keyword evidence="3" id="KW-0134">Cell wall</keyword>
<evidence type="ECO:0000256" key="5">
    <source>
        <dbReference type="ARBA" id="ARBA00040781"/>
    </source>
</evidence>
<name>A0A7I9XPS7_9MYCO</name>
<evidence type="ECO:0000256" key="1">
    <source>
        <dbReference type="ARBA" id="ARBA00004191"/>
    </source>
</evidence>
<dbReference type="PROSITE" id="PS00061">
    <property type="entry name" value="ADH_SHORT"/>
    <property type="match status" value="1"/>
</dbReference>
<reference evidence="8 9" key="1">
    <citation type="journal article" date="2019" name="Emerg. Microbes Infect.">
        <title>Comprehensive subspecies identification of 175 nontuberculous mycobacteria species based on 7547 genomic profiles.</title>
        <authorList>
            <person name="Matsumoto Y."/>
            <person name="Kinjo T."/>
            <person name="Motooka D."/>
            <person name="Nabeya D."/>
            <person name="Jung N."/>
            <person name="Uechi K."/>
            <person name="Horii T."/>
            <person name="Iida T."/>
            <person name="Fujita J."/>
            <person name="Nakamura S."/>
        </authorList>
    </citation>
    <scope>NUCLEOTIDE SEQUENCE [LARGE SCALE GENOMIC DNA]</scope>
    <source>
        <strain evidence="8 9">JCM 16017</strain>
    </source>
</reference>
<keyword evidence="3" id="KW-0964">Secreted</keyword>
<proteinExistence type="inferred from homology"/>
<dbReference type="Proteomes" id="UP000465263">
    <property type="component" value="Unassembled WGS sequence"/>
</dbReference>
<dbReference type="GO" id="GO:0032787">
    <property type="term" value="P:monocarboxylic acid metabolic process"/>
    <property type="evidence" value="ECO:0007669"/>
    <property type="project" value="UniProtKB-ARBA"/>
</dbReference>
<gene>
    <name evidence="8" type="primary">fabG_3</name>
    <name evidence="8" type="ORF">MSEN_37120</name>
</gene>
<sequence>MEPASPVMNIGFDFSGRTVLVSGAAQGIGFEIASAFLDSGARVAVLDNNPAALAAVWPQQEQVLPIAVDVADSLSVASAFDSILAWSDGVDTVVNNAGIARDAVVWRMTDPDWQAVLDVHLGGTFNVARVAIPGMRTKGFGRIINVTSYTGMHGNVGQSNYAAAKAAVIGFTKTVAKETARFGITANAISPNAATAMVKSVPPDKLIELTSAIPQQRFADPAEMASAVQFLASAEAGYITGVVLPVDGGMSM</sequence>
<evidence type="ECO:0000256" key="4">
    <source>
        <dbReference type="ARBA" id="ARBA00023002"/>
    </source>
</evidence>
<accession>A0A7I9XPS7</accession>
<dbReference type="GO" id="GO:0004316">
    <property type="term" value="F:3-oxoacyl-[acyl-carrier-protein] reductase (NADPH) activity"/>
    <property type="evidence" value="ECO:0007669"/>
    <property type="project" value="UniProtKB-EC"/>
</dbReference>
<evidence type="ECO:0000256" key="2">
    <source>
        <dbReference type="ARBA" id="ARBA00006484"/>
    </source>
</evidence>
<dbReference type="Gene3D" id="3.40.50.720">
    <property type="entry name" value="NAD(P)-binding Rossmann-like Domain"/>
    <property type="match status" value="1"/>
</dbReference>
<evidence type="ECO:0000256" key="3">
    <source>
        <dbReference type="ARBA" id="ARBA00022512"/>
    </source>
</evidence>
<dbReference type="InterPro" id="IPR002347">
    <property type="entry name" value="SDR_fam"/>
</dbReference>
<dbReference type="InterPro" id="IPR020904">
    <property type="entry name" value="Sc_DH/Rdtase_CS"/>
</dbReference>
<comment type="subcellular location">
    <subcellularLocation>
        <location evidence="1">Secreted</location>
        <location evidence="1">Cell wall</location>
    </subcellularLocation>
</comment>
<dbReference type="SMART" id="SM00822">
    <property type="entry name" value="PKS_KR"/>
    <property type="match status" value="1"/>
</dbReference>
<keyword evidence="9" id="KW-1185">Reference proteome</keyword>
<comment type="caution">
    <text evidence="8">The sequence shown here is derived from an EMBL/GenBank/DDBJ whole genome shotgun (WGS) entry which is preliminary data.</text>
</comment>
<dbReference type="Pfam" id="PF13561">
    <property type="entry name" value="adh_short_C2"/>
    <property type="match status" value="1"/>
</dbReference>
<dbReference type="AlphaFoldDB" id="A0A7I9XPS7"/>
<feature type="domain" description="Ketoreductase" evidence="7">
    <location>
        <begin position="17"/>
        <end position="201"/>
    </location>
</feature>
<dbReference type="PRINTS" id="PR00081">
    <property type="entry name" value="GDHRDH"/>
</dbReference>
<protein>
    <recommendedName>
        <fullName evidence="5">3-oxoacyl-[acyl-carrier-protein] reductase MabA</fullName>
    </recommendedName>
</protein>
<dbReference type="InterPro" id="IPR057326">
    <property type="entry name" value="KR_dom"/>
</dbReference>
<dbReference type="InterPro" id="IPR036291">
    <property type="entry name" value="NAD(P)-bd_dom_sf"/>
</dbReference>
<dbReference type="PRINTS" id="PR00080">
    <property type="entry name" value="SDRFAMILY"/>
</dbReference>
<dbReference type="PANTHER" id="PTHR42879">
    <property type="entry name" value="3-OXOACYL-(ACYL-CARRIER-PROTEIN) REDUCTASE"/>
    <property type="match status" value="1"/>
</dbReference>
<keyword evidence="4" id="KW-0560">Oxidoreductase</keyword>
<evidence type="ECO:0000256" key="6">
    <source>
        <dbReference type="ARBA" id="ARBA00047400"/>
    </source>
</evidence>
<dbReference type="FunFam" id="3.40.50.720:FF:000173">
    <property type="entry name" value="3-oxoacyl-[acyl-carrier protein] reductase"/>
    <property type="match status" value="1"/>
</dbReference>
<dbReference type="EMBL" id="BLKV01000002">
    <property type="protein sequence ID" value="GFG71992.1"/>
    <property type="molecule type" value="Genomic_DNA"/>
</dbReference>